<dbReference type="SMART" id="SM00257">
    <property type="entry name" value="LysM"/>
    <property type="match status" value="2"/>
</dbReference>
<dbReference type="Gene3D" id="1.10.530.10">
    <property type="match status" value="1"/>
</dbReference>
<evidence type="ECO:0000259" key="2">
    <source>
        <dbReference type="PROSITE" id="PS51782"/>
    </source>
</evidence>
<dbReference type="PANTHER" id="PTHR33734:SF22">
    <property type="entry name" value="MEMBRANE-BOUND LYTIC MUREIN TRANSGLYCOSYLASE D"/>
    <property type="match status" value="1"/>
</dbReference>
<dbReference type="Proteomes" id="UP000030101">
    <property type="component" value="Unassembled WGS sequence"/>
</dbReference>
<feature type="domain" description="LysM" evidence="2">
    <location>
        <begin position="428"/>
        <end position="472"/>
    </location>
</feature>
<protein>
    <recommendedName>
        <fullName evidence="2">LysM domain-containing protein</fullName>
    </recommendedName>
</protein>
<dbReference type="PROSITE" id="PS00922">
    <property type="entry name" value="TRANSGLYCOSYLASE"/>
    <property type="match status" value="1"/>
</dbReference>
<comment type="similarity">
    <text evidence="1">Belongs to the transglycosylase Slt family.</text>
</comment>
<name>A0ABR4XKQ5_9PORP</name>
<dbReference type="InterPro" id="IPR036779">
    <property type="entry name" value="LysM_dom_sf"/>
</dbReference>
<dbReference type="SUPFAM" id="SSF53955">
    <property type="entry name" value="Lysozyme-like"/>
    <property type="match status" value="1"/>
</dbReference>
<evidence type="ECO:0000313" key="3">
    <source>
        <dbReference type="EMBL" id="KGN92275.1"/>
    </source>
</evidence>
<dbReference type="Pfam" id="PF01476">
    <property type="entry name" value="LysM"/>
    <property type="match status" value="2"/>
</dbReference>
<dbReference type="InterPro" id="IPR018392">
    <property type="entry name" value="LysM"/>
</dbReference>
<evidence type="ECO:0000256" key="1">
    <source>
        <dbReference type="ARBA" id="ARBA00007734"/>
    </source>
</evidence>
<organism evidence="3 4">
    <name type="scientific">Porphyromonas canoris</name>
    <dbReference type="NCBI Taxonomy" id="36875"/>
    <lineage>
        <taxon>Bacteria</taxon>
        <taxon>Pseudomonadati</taxon>
        <taxon>Bacteroidota</taxon>
        <taxon>Bacteroidia</taxon>
        <taxon>Bacteroidales</taxon>
        <taxon>Porphyromonadaceae</taxon>
        <taxon>Porphyromonas</taxon>
    </lineage>
</organism>
<proteinExistence type="inferred from homology"/>
<dbReference type="InterPro" id="IPR000189">
    <property type="entry name" value="Transglyc_AS"/>
</dbReference>
<comment type="caution">
    <text evidence="3">The sequence shown here is derived from an EMBL/GenBank/DDBJ whole genome shotgun (WGS) entry which is preliminary data.</text>
</comment>
<dbReference type="Pfam" id="PF01464">
    <property type="entry name" value="SLT"/>
    <property type="match status" value="1"/>
</dbReference>
<feature type="domain" description="LysM" evidence="2">
    <location>
        <begin position="348"/>
        <end position="392"/>
    </location>
</feature>
<dbReference type="CDD" id="cd16894">
    <property type="entry name" value="MltD-like"/>
    <property type="match status" value="1"/>
</dbReference>
<evidence type="ECO:0000313" key="4">
    <source>
        <dbReference type="Proteomes" id="UP000030101"/>
    </source>
</evidence>
<keyword evidence="4" id="KW-1185">Reference proteome</keyword>
<accession>A0ABR4XKQ5</accession>
<dbReference type="InterPro" id="IPR008258">
    <property type="entry name" value="Transglycosylase_SLT_dom_1"/>
</dbReference>
<dbReference type="PANTHER" id="PTHR33734">
    <property type="entry name" value="LYSM DOMAIN-CONTAINING GPI-ANCHORED PROTEIN 2"/>
    <property type="match status" value="1"/>
</dbReference>
<dbReference type="PROSITE" id="PS51782">
    <property type="entry name" value="LYSM"/>
    <property type="match status" value="2"/>
</dbReference>
<dbReference type="Gene3D" id="3.10.350.10">
    <property type="entry name" value="LysM domain"/>
    <property type="match status" value="2"/>
</dbReference>
<gene>
    <name evidence="3" type="ORF">HQ43_09725</name>
</gene>
<dbReference type="EMBL" id="JQZV01000013">
    <property type="protein sequence ID" value="KGN92275.1"/>
    <property type="molecule type" value="Genomic_DNA"/>
</dbReference>
<dbReference type="InterPro" id="IPR023346">
    <property type="entry name" value="Lysozyme-like_dom_sf"/>
</dbReference>
<sequence>MESSLDSLEIVTVEADLGLLPENLDEKVDSLISQRYTDYYKIGKPNTASKNQVYPSYLADSVYINRLAALPSRIPLSYNSVVRECIELYVNRRRALVSTMLPKTGLYFPMIEEVFDKHNLPHELKYLAIVESNLNPFVVSRMGATGLWQFMLNTGKVYGLDINSLIDERRDPRLATEAAARYFKDMYEIYQDWLVVIASYNCGPGNVNKAIRRAGGKRKFWDIFPYLPRETRAYVPLFIAAYYTMEYYKSHGIEPQTMDVVLATDTIHIRTKRTFEEISLLSGEPVDVIKSLNPKYKHNIVPGTYTTQVLTLPTQAALTFSFKRDSLNALAPFAGKGEEVKEVEYKEIYHTVRKRETFASISRKYEVTVSEIKEWNAGISSLRVGTKLLIRLPKDTDASNITVAGIDTTEPQKNKKQRSRVTTGSAKRYYTVKKGDTLGGIAAKYKGVTVTSLKRANGLRSNNIKIGQKLIIP</sequence>
<dbReference type="SUPFAM" id="SSF54106">
    <property type="entry name" value="LysM domain"/>
    <property type="match status" value="2"/>
</dbReference>
<dbReference type="CDD" id="cd00118">
    <property type="entry name" value="LysM"/>
    <property type="match status" value="2"/>
</dbReference>
<reference evidence="3 4" key="1">
    <citation type="submission" date="2014-08" db="EMBL/GenBank/DDBJ databases">
        <title>Porphyromonas canoris strain:OH2762 Genome sequencing.</title>
        <authorList>
            <person name="Wallis C."/>
            <person name="Deusch O."/>
            <person name="O'Flynn C."/>
            <person name="Davis I."/>
            <person name="Jospin G."/>
            <person name="Darling A.E."/>
            <person name="Coil D.A."/>
            <person name="Alexiev A."/>
            <person name="Horsfall A."/>
            <person name="Kirkwood N."/>
            <person name="Harris S."/>
            <person name="Eisen J.A."/>
        </authorList>
    </citation>
    <scope>NUCLEOTIDE SEQUENCE [LARGE SCALE GENOMIC DNA]</scope>
    <source>
        <strain evidence="4">COT-108 OH2762</strain>
    </source>
</reference>